<dbReference type="InterPro" id="IPR010466">
    <property type="entry name" value="DUF1058"/>
</dbReference>
<protein>
    <submittedName>
        <fullName evidence="3">SH3 domain-containing protein</fullName>
    </submittedName>
</protein>
<feature type="domain" description="SH3b" evidence="2">
    <location>
        <begin position="30"/>
        <end position="93"/>
    </location>
</feature>
<organism evidence="3 4">
    <name type="scientific">Hydrogenophaga bisanensis</name>
    <dbReference type="NCBI Taxonomy" id="439611"/>
    <lineage>
        <taxon>Bacteria</taxon>
        <taxon>Pseudomonadati</taxon>
        <taxon>Pseudomonadota</taxon>
        <taxon>Betaproteobacteria</taxon>
        <taxon>Burkholderiales</taxon>
        <taxon>Comamonadaceae</taxon>
        <taxon>Hydrogenophaga</taxon>
    </lineage>
</organism>
<dbReference type="InterPro" id="IPR003646">
    <property type="entry name" value="SH3-like_bac-type"/>
</dbReference>
<keyword evidence="4" id="KW-1185">Reference proteome</keyword>
<dbReference type="RefSeq" id="WP_382253182.1">
    <property type="nucleotide sequence ID" value="NZ_JBHTBX010000001.1"/>
</dbReference>
<dbReference type="InterPro" id="IPR052354">
    <property type="entry name" value="Cell_Wall_Dynamics_Protein"/>
</dbReference>
<dbReference type="PANTHER" id="PTHR34408">
    <property type="entry name" value="FAMILY PROTEIN, PUTATIVE-RELATED"/>
    <property type="match status" value="1"/>
</dbReference>
<feature type="signal peptide" evidence="1">
    <location>
        <begin position="1"/>
        <end position="29"/>
    </location>
</feature>
<dbReference type="Pfam" id="PF06347">
    <property type="entry name" value="SH3_4"/>
    <property type="match status" value="2"/>
</dbReference>
<dbReference type="SMART" id="SM00287">
    <property type="entry name" value="SH3b"/>
    <property type="match status" value="2"/>
</dbReference>
<evidence type="ECO:0000313" key="4">
    <source>
        <dbReference type="Proteomes" id="UP001596495"/>
    </source>
</evidence>
<name>A0ABW2R5F4_9BURK</name>
<dbReference type="PROSITE" id="PS51781">
    <property type="entry name" value="SH3B"/>
    <property type="match status" value="1"/>
</dbReference>
<dbReference type="PANTHER" id="PTHR34408:SF1">
    <property type="entry name" value="GLYCOSYL HYDROLASE FAMILY 19 DOMAIN-CONTAINING PROTEIN HI_1415"/>
    <property type="match status" value="1"/>
</dbReference>
<sequence length="154" mass="17204">MTRTRLFLRQCFSAATASLLVLLSTQATAQTMVSVKAGTLNMREAPGTNSPVLWKLSRGYPLKVVQRQGQWIKVRDFEGDDGWVARSLTSTTPYHVIKSPVANLRTGPGTGHRIKGRLEYGETVRTVAKQGSWVKVKHQELGQGWVAKRLLWGW</sequence>
<evidence type="ECO:0000256" key="1">
    <source>
        <dbReference type="SAM" id="SignalP"/>
    </source>
</evidence>
<keyword evidence="1" id="KW-0732">Signal</keyword>
<accession>A0ABW2R5F4</accession>
<dbReference type="Proteomes" id="UP001596495">
    <property type="component" value="Unassembled WGS sequence"/>
</dbReference>
<proteinExistence type="predicted"/>
<evidence type="ECO:0000259" key="2">
    <source>
        <dbReference type="PROSITE" id="PS51781"/>
    </source>
</evidence>
<comment type="caution">
    <text evidence="3">The sequence shown here is derived from an EMBL/GenBank/DDBJ whole genome shotgun (WGS) entry which is preliminary data.</text>
</comment>
<reference evidence="4" key="1">
    <citation type="journal article" date="2019" name="Int. J. Syst. Evol. Microbiol.">
        <title>The Global Catalogue of Microorganisms (GCM) 10K type strain sequencing project: providing services to taxonomists for standard genome sequencing and annotation.</title>
        <authorList>
            <consortium name="The Broad Institute Genomics Platform"/>
            <consortium name="The Broad Institute Genome Sequencing Center for Infectious Disease"/>
            <person name="Wu L."/>
            <person name="Ma J."/>
        </authorList>
    </citation>
    <scope>NUCLEOTIDE SEQUENCE [LARGE SCALE GENOMIC DNA]</scope>
    <source>
        <strain evidence="4">CCUG 54518</strain>
    </source>
</reference>
<dbReference type="Gene3D" id="2.30.30.40">
    <property type="entry name" value="SH3 Domains"/>
    <property type="match status" value="2"/>
</dbReference>
<evidence type="ECO:0000313" key="3">
    <source>
        <dbReference type="EMBL" id="MFC7433106.1"/>
    </source>
</evidence>
<feature type="chain" id="PRO_5047265556" evidence="1">
    <location>
        <begin position="30"/>
        <end position="154"/>
    </location>
</feature>
<dbReference type="EMBL" id="JBHTBX010000001">
    <property type="protein sequence ID" value="MFC7433106.1"/>
    <property type="molecule type" value="Genomic_DNA"/>
</dbReference>
<gene>
    <name evidence="3" type="ORF">ACFQNJ_01125</name>
</gene>